<evidence type="ECO:0000259" key="2">
    <source>
        <dbReference type="Pfam" id="PF01464"/>
    </source>
</evidence>
<dbReference type="Pfam" id="PF01464">
    <property type="entry name" value="SLT"/>
    <property type="match status" value="1"/>
</dbReference>
<dbReference type="AlphaFoldDB" id="A0A0G0DY07"/>
<feature type="region of interest" description="Disordered" evidence="1">
    <location>
        <begin position="66"/>
        <end position="97"/>
    </location>
</feature>
<gene>
    <name evidence="3" type="ORF">UR52_C0001G0112</name>
</gene>
<dbReference type="EMBL" id="LBPN01000001">
    <property type="protein sequence ID" value="KKP60032.1"/>
    <property type="molecule type" value="Genomic_DNA"/>
</dbReference>
<accession>A0A0G0DY07</accession>
<reference evidence="3 4" key="1">
    <citation type="journal article" date="2015" name="Nature">
        <title>rRNA introns, odd ribosomes, and small enigmatic genomes across a large radiation of phyla.</title>
        <authorList>
            <person name="Brown C.T."/>
            <person name="Hug L.A."/>
            <person name="Thomas B.C."/>
            <person name="Sharon I."/>
            <person name="Castelle C.J."/>
            <person name="Singh A."/>
            <person name="Wilkins M.J."/>
            <person name="Williams K.H."/>
            <person name="Banfield J.F."/>
        </authorList>
    </citation>
    <scope>NUCLEOTIDE SEQUENCE [LARGE SCALE GENOMIC DNA]</scope>
</reference>
<name>A0A0G0DY07_9BACT</name>
<comment type="caution">
    <text evidence="3">The sequence shown here is derived from an EMBL/GenBank/DDBJ whole genome shotgun (WGS) entry which is preliminary data.</text>
</comment>
<dbReference type="Gene3D" id="1.10.530.10">
    <property type="match status" value="1"/>
</dbReference>
<sequence length="194" mass="21195">MKNIINKSAIAGFLMAIISFFFWSSMIPKALAFFTNKTVLGTKTDIALPTPNLTPSPSIIPSVVLTPTTSPTIKPKTTPTAKSTPKPSQTPKPSASPISVSQLDEWFVKYANKESIDKDLLKKIAYCESKLKPEAINGSYAGLYQFTKNTWISTRTSMNLNTDPDLRFNPEEAIKTAAFRMATQGAGAWPNCGK</sequence>
<organism evidence="3 4">
    <name type="scientific">Candidatus Gottesmanbacteria bacterium GW2011_GWA1_34_13</name>
    <dbReference type="NCBI Taxonomy" id="1618434"/>
    <lineage>
        <taxon>Bacteria</taxon>
        <taxon>Candidatus Gottesmaniibacteriota</taxon>
    </lineage>
</organism>
<evidence type="ECO:0000313" key="4">
    <source>
        <dbReference type="Proteomes" id="UP000034176"/>
    </source>
</evidence>
<dbReference type="Proteomes" id="UP000034176">
    <property type="component" value="Unassembled WGS sequence"/>
</dbReference>
<dbReference type="SUPFAM" id="SSF53955">
    <property type="entry name" value="Lysozyme-like"/>
    <property type="match status" value="1"/>
</dbReference>
<dbReference type="InterPro" id="IPR008258">
    <property type="entry name" value="Transglycosylase_SLT_dom_1"/>
</dbReference>
<evidence type="ECO:0000256" key="1">
    <source>
        <dbReference type="SAM" id="MobiDB-lite"/>
    </source>
</evidence>
<proteinExistence type="predicted"/>
<dbReference type="InterPro" id="IPR023346">
    <property type="entry name" value="Lysozyme-like_dom_sf"/>
</dbReference>
<evidence type="ECO:0000313" key="3">
    <source>
        <dbReference type="EMBL" id="KKP60032.1"/>
    </source>
</evidence>
<feature type="domain" description="Transglycosylase SLT" evidence="2">
    <location>
        <begin position="107"/>
        <end position="178"/>
    </location>
</feature>
<protein>
    <recommendedName>
        <fullName evidence="2">Transglycosylase SLT domain-containing protein</fullName>
    </recommendedName>
</protein>